<accession>A0A1H3MUJ2</accession>
<sequence length="492" mass="52585">MRNRLIAGLVSALTTVALLTPVTAHAETPSLDWKPCGSLECATLKVPLDYRKPGGPTLEVAISRLKSGNPGARRGVLLLNPGGPGGSGLDMPLMIAQLAPPSVTAAYDLIGFDPRGAGSSSRITCALTPDQLRPGKTIPYPAPDGDISANVAYAKQVAQQCGEHAGPVLPYLTTLNTARDMDRIRLALGERKISYLGGSYGSYLGAVYTTLFPAQSDRILLDSISNPDGIWRPAFRQWAPAAETRFDDFATWAAARDAEYGLGSSAAAVRATYFELVGKLDATPQGGNDFREQTRAGLYSDANFVPMAQQWRALKRGEVTVSGGPAGDPQSFYAVFWSVVCGDTAWPRSIAQHQRDVLVDKWRYPLTNGGPSTVFPCVYWPSKPIEPPLRITDRGPSNVLLTQNTRDPATPIAGARAMRAALGDRARLVTAEQGGHGAYLLTPNACVSRIATAFLVDGVQPATDVHCGPELTASDTARDQTVREVQARQFPL</sequence>
<evidence type="ECO:0000256" key="2">
    <source>
        <dbReference type="ARBA" id="ARBA00022729"/>
    </source>
</evidence>
<evidence type="ECO:0000259" key="5">
    <source>
        <dbReference type="Pfam" id="PF08386"/>
    </source>
</evidence>
<dbReference type="STRING" id="589385.SAMN05421504_1072"/>
<dbReference type="OrthoDB" id="4447445at2"/>
<dbReference type="GO" id="GO:0016787">
    <property type="term" value="F:hydrolase activity"/>
    <property type="evidence" value="ECO:0007669"/>
    <property type="project" value="UniProtKB-KW"/>
</dbReference>
<dbReference type="InterPro" id="IPR029058">
    <property type="entry name" value="AB_hydrolase_fold"/>
</dbReference>
<dbReference type="EMBL" id="FNON01000007">
    <property type="protein sequence ID" value="SDY80154.1"/>
    <property type="molecule type" value="Genomic_DNA"/>
</dbReference>
<name>A0A1H3MUJ2_9PSEU</name>
<dbReference type="RefSeq" id="WP_091294305.1">
    <property type="nucleotide sequence ID" value="NZ_FNON01000007.1"/>
</dbReference>
<dbReference type="Gene3D" id="3.40.50.1820">
    <property type="entry name" value="alpha/beta hydrolase"/>
    <property type="match status" value="1"/>
</dbReference>
<evidence type="ECO:0000313" key="7">
    <source>
        <dbReference type="Proteomes" id="UP000199515"/>
    </source>
</evidence>
<keyword evidence="7" id="KW-1185">Reference proteome</keyword>
<dbReference type="Proteomes" id="UP000199515">
    <property type="component" value="Unassembled WGS sequence"/>
</dbReference>
<gene>
    <name evidence="6" type="ORF">SAMN05421504_1072</name>
</gene>
<evidence type="ECO:0000256" key="3">
    <source>
        <dbReference type="ARBA" id="ARBA00022801"/>
    </source>
</evidence>
<dbReference type="ESTHER" id="9pseu-a0a1h3muj2">
    <property type="family name" value="Tiancimycin-TnmK-Tripeptidase-HIP"/>
</dbReference>
<feature type="chain" id="PRO_5011518922" evidence="4">
    <location>
        <begin position="27"/>
        <end position="492"/>
    </location>
</feature>
<evidence type="ECO:0000256" key="1">
    <source>
        <dbReference type="ARBA" id="ARBA00010088"/>
    </source>
</evidence>
<dbReference type="SUPFAM" id="SSF53474">
    <property type="entry name" value="alpha/beta-Hydrolases"/>
    <property type="match status" value="1"/>
</dbReference>
<evidence type="ECO:0000313" key="6">
    <source>
        <dbReference type="EMBL" id="SDY80154.1"/>
    </source>
</evidence>
<organism evidence="6 7">
    <name type="scientific">Amycolatopsis xylanica</name>
    <dbReference type="NCBI Taxonomy" id="589385"/>
    <lineage>
        <taxon>Bacteria</taxon>
        <taxon>Bacillati</taxon>
        <taxon>Actinomycetota</taxon>
        <taxon>Actinomycetes</taxon>
        <taxon>Pseudonocardiales</taxon>
        <taxon>Pseudonocardiaceae</taxon>
        <taxon>Amycolatopsis</taxon>
    </lineage>
</organism>
<dbReference type="AlphaFoldDB" id="A0A1H3MUJ2"/>
<feature type="signal peptide" evidence="4">
    <location>
        <begin position="1"/>
        <end position="26"/>
    </location>
</feature>
<dbReference type="InterPro" id="IPR051601">
    <property type="entry name" value="Serine_prot/Carboxylest_S33"/>
</dbReference>
<dbReference type="InterPro" id="IPR013595">
    <property type="entry name" value="Pept_S33_TAP-like_C"/>
</dbReference>
<feature type="domain" description="Peptidase S33 tripeptidyl aminopeptidase-like C-terminal" evidence="5">
    <location>
        <begin position="375"/>
        <end position="467"/>
    </location>
</feature>
<keyword evidence="3 6" id="KW-0378">Hydrolase</keyword>
<evidence type="ECO:0000256" key="4">
    <source>
        <dbReference type="SAM" id="SignalP"/>
    </source>
</evidence>
<dbReference type="Pfam" id="PF08386">
    <property type="entry name" value="Abhydrolase_4"/>
    <property type="match status" value="1"/>
</dbReference>
<protein>
    <submittedName>
        <fullName evidence="6">Alpha/beta hydrolase fold</fullName>
    </submittedName>
</protein>
<comment type="similarity">
    <text evidence="1">Belongs to the peptidase S33 family.</text>
</comment>
<dbReference type="PANTHER" id="PTHR43248:SF29">
    <property type="entry name" value="TRIPEPTIDYL AMINOPEPTIDASE"/>
    <property type="match status" value="1"/>
</dbReference>
<reference evidence="6 7" key="1">
    <citation type="submission" date="2016-10" db="EMBL/GenBank/DDBJ databases">
        <authorList>
            <person name="de Groot N.N."/>
        </authorList>
    </citation>
    <scope>NUCLEOTIDE SEQUENCE [LARGE SCALE GENOMIC DNA]</scope>
    <source>
        <strain evidence="6 7">CPCC 202699</strain>
    </source>
</reference>
<proteinExistence type="inferred from homology"/>
<keyword evidence="2 4" id="KW-0732">Signal</keyword>
<dbReference type="PANTHER" id="PTHR43248">
    <property type="entry name" value="2-SUCCINYL-6-HYDROXY-2,4-CYCLOHEXADIENE-1-CARBOXYLATE SYNTHASE"/>
    <property type="match status" value="1"/>
</dbReference>